<feature type="transmembrane region" description="Helical" evidence="1">
    <location>
        <begin position="204"/>
        <end position="224"/>
    </location>
</feature>
<gene>
    <name evidence="2" type="ORF">M153_156700021</name>
</gene>
<dbReference type="EMBL" id="LGUB01000502">
    <property type="protein sequence ID" value="KRH93076.1"/>
    <property type="molecule type" value="Genomic_DNA"/>
</dbReference>
<organism evidence="2 3">
    <name type="scientific">Pseudoloma neurophilia</name>
    <dbReference type="NCBI Taxonomy" id="146866"/>
    <lineage>
        <taxon>Eukaryota</taxon>
        <taxon>Fungi</taxon>
        <taxon>Fungi incertae sedis</taxon>
        <taxon>Microsporidia</taxon>
        <taxon>Pseudoloma</taxon>
    </lineage>
</organism>
<comment type="caution">
    <text evidence="2">The sequence shown here is derived from an EMBL/GenBank/DDBJ whole genome shotgun (WGS) entry which is preliminary data.</text>
</comment>
<dbReference type="AlphaFoldDB" id="A0A0R0M132"/>
<name>A0A0R0M132_9MICR</name>
<feature type="non-terminal residue" evidence="2">
    <location>
        <position position="1"/>
    </location>
</feature>
<evidence type="ECO:0000313" key="3">
    <source>
        <dbReference type="Proteomes" id="UP000051530"/>
    </source>
</evidence>
<keyword evidence="1" id="KW-0812">Transmembrane</keyword>
<proteinExistence type="predicted"/>
<keyword evidence="1" id="KW-0472">Membrane</keyword>
<evidence type="ECO:0000313" key="2">
    <source>
        <dbReference type="EMBL" id="KRH93076.1"/>
    </source>
</evidence>
<accession>A0A0R0M132</accession>
<sequence>RLTAPSMSEIEDHVFLLTETQLEDCLKFPENQNVTGSNNKDILLADCNLKCKTVDQIFNVECKCQKYNSNGLFISSNERTKTRQDTSEIEERAKDANTSKILKNCISGENNDLNSLTTWSKFKGGDKILKNYSFHQNTKYNATNLKKLITINPNYENSEDYISENEFIGSGDLPYLLPTELNAEHNQNNEHTSEKIELFISHSLYTFGAGMLAISLFAFGIMIYKKIIKKKDENDEENLLY</sequence>
<protein>
    <submittedName>
        <fullName evidence="2">Uncharacterized protein</fullName>
    </submittedName>
</protein>
<dbReference type="VEuPathDB" id="MicrosporidiaDB:M153_156700021"/>
<keyword evidence="1" id="KW-1133">Transmembrane helix</keyword>
<evidence type="ECO:0000256" key="1">
    <source>
        <dbReference type="SAM" id="Phobius"/>
    </source>
</evidence>
<keyword evidence="3" id="KW-1185">Reference proteome</keyword>
<reference evidence="2 3" key="1">
    <citation type="submission" date="2015-07" db="EMBL/GenBank/DDBJ databases">
        <title>The genome of Pseudoloma neurophilia, a relevant intracellular parasite of the zebrafish.</title>
        <authorList>
            <person name="Ndikumana S."/>
            <person name="Pelin A."/>
            <person name="Sanders J."/>
            <person name="Corradi N."/>
        </authorList>
    </citation>
    <scope>NUCLEOTIDE SEQUENCE [LARGE SCALE GENOMIC DNA]</scope>
    <source>
        <strain evidence="2 3">MK1</strain>
    </source>
</reference>
<dbReference type="Proteomes" id="UP000051530">
    <property type="component" value="Unassembled WGS sequence"/>
</dbReference>